<sequence>MKKYFNYILMTFLGVLISCTPEKWTEEPTVMTDIYRLENLRDGLAIDVYRNLPLMIEEKGNLLTSFATSDFVDNSTNKIYSFSYSVVIKSKADTKSGDEQTILKKYVCDGSRQSGMAKLVVETYINDVLDKEEKFSSLALYELQRPTSAADVPASEIPSDVFCIAVDTFFVDQSNTRNICVRANAPFGLVENSGFTAIINNDTVDIYGVTVSLDNSSILKVRVDRMLTAEDVVTLSYDGKGNIKSSIGKLLEPFEKLPVKFVEEPEDEDDDGEVDPDSRENIFLGDKFTFNSDATIGNLGWSIAPNGAIVKDSQIKFGDKGYSLKITASGTSGNFYLMNLAQHTIDIPSGNYELIFYVYFPSEGYIPTGNFNFDFFKKPDSKNPTTFTFSNEMPRGKWIKQSANIAIESQLSGMQCRFMFNTLVGVGTFYLDQLELRRIGE</sequence>
<dbReference type="Gene3D" id="2.60.120.260">
    <property type="entry name" value="Galactose-binding domain-like"/>
    <property type="match status" value="1"/>
</dbReference>
<comment type="caution">
    <text evidence="1">The sequence shown here is derived from an EMBL/GenBank/DDBJ whole genome shotgun (WGS) entry which is preliminary data.</text>
</comment>
<gene>
    <name evidence="1" type="ORF">F3D66_30905</name>
</gene>
<accession>A0A5M5DNY8</accession>
<protein>
    <submittedName>
        <fullName evidence="1">Uncharacterized protein</fullName>
    </submittedName>
</protein>
<organism evidence="1 2">
    <name type="scientific">Bacteroides ovatus</name>
    <dbReference type="NCBI Taxonomy" id="28116"/>
    <lineage>
        <taxon>Bacteria</taxon>
        <taxon>Pseudomonadati</taxon>
        <taxon>Bacteroidota</taxon>
        <taxon>Bacteroidia</taxon>
        <taxon>Bacteroidales</taxon>
        <taxon>Bacteroidaceae</taxon>
        <taxon>Bacteroides</taxon>
    </lineage>
</organism>
<dbReference type="PROSITE" id="PS51257">
    <property type="entry name" value="PROKAR_LIPOPROTEIN"/>
    <property type="match status" value="1"/>
</dbReference>
<dbReference type="Proteomes" id="UP000473905">
    <property type="component" value="Unassembled WGS sequence"/>
</dbReference>
<dbReference type="EMBL" id="VWKB01000086">
    <property type="protein sequence ID" value="KAA4088350.1"/>
    <property type="molecule type" value="Genomic_DNA"/>
</dbReference>
<keyword evidence="2" id="KW-1185">Reference proteome</keyword>
<proteinExistence type="predicted"/>
<evidence type="ECO:0000313" key="1">
    <source>
        <dbReference type="EMBL" id="KAA4088350.1"/>
    </source>
</evidence>
<name>A0A5M5DNY8_BACOV</name>
<evidence type="ECO:0000313" key="2">
    <source>
        <dbReference type="Proteomes" id="UP000473905"/>
    </source>
</evidence>
<dbReference type="AlphaFoldDB" id="A0A5M5DNY8"/>
<reference evidence="1 2" key="1">
    <citation type="journal article" date="2019" name="Nat. Med.">
        <title>A library of human gut bacterial isolates paired with longitudinal multiomics data enables mechanistic microbiome research.</title>
        <authorList>
            <person name="Poyet M."/>
            <person name="Groussin M."/>
            <person name="Gibbons S.M."/>
            <person name="Avila-Pacheco J."/>
            <person name="Jiang X."/>
            <person name="Kearney S.M."/>
            <person name="Perrotta A.R."/>
            <person name="Berdy B."/>
            <person name="Zhao S."/>
            <person name="Lieberman T.D."/>
            <person name="Swanson P.K."/>
            <person name="Smith M."/>
            <person name="Roesemann S."/>
            <person name="Alexander J.E."/>
            <person name="Rich S.A."/>
            <person name="Livny J."/>
            <person name="Vlamakis H."/>
            <person name="Clish C."/>
            <person name="Bullock K."/>
            <person name="Deik A."/>
            <person name="Scott J."/>
            <person name="Pierce K.A."/>
            <person name="Xavier R.J."/>
            <person name="Alm E.J."/>
        </authorList>
    </citation>
    <scope>NUCLEOTIDE SEQUENCE [LARGE SCALE GENOMIC DNA]</scope>
    <source>
        <strain evidence="1 2">BIOML-A134</strain>
    </source>
</reference>
<dbReference type="RefSeq" id="WP_004320135.1">
    <property type="nucleotide sequence ID" value="NZ_DAWEDY010000081.1"/>
</dbReference>